<name>A0A418WWQ4_9BURK</name>
<feature type="transmembrane region" description="Helical" evidence="6">
    <location>
        <begin position="136"/>
        <end position="155"/>
    </location>
</feature>
<keyword evidence="3 6" id="KW-0812">Transmembrane</keyword>
<dbReference type="InterPro" id="IPR050833">
    <property type="entry name" value="Poly_Biosynth_Transport"/>
</dbReference>
<organism evidence="7 8">
    <name type="scientific">Noviherbaspirillum cavernae</name>
    <dbReference type="NCBI Taxonomy" id="2320862"/>
    <lineage>
        <taxon>Bacteria</taxon>
        <taxon>Pseudomonadati</taxon>
        <taxon>Pseudomonadota</taxon>
        <taxon>Betaproteobacteria</taxon>
        <taxon>Burkholderiales</taxon>
        <taxon>Oxalobacteraceae</taxon>
        <taxon>Noviherbaspirillum</taxon>
    </lineage>
</organism>
<dbReference type="PANTHER" id="PTHR30250:SF11">
    <property type="entry name" value="O-ANTIGEN TRANSPORTER-RELATED"/>
    <property type="match status" value="1"/>
</dbReference>
<feature type="transmembrane region" description="Helical" evidence="6">
    <location>
        <begin position="307"/>
        <end position="330"/>
    </location>
</feature>
<dbReference type="Pfam" id="PF01943">
    <property type="entry name" value="Polysacc_synt"/>
    <property type="match status" value="1"/>
</dbReference>
<keyword evidence="8" id="KW-1185">Reference proteome</keyword>
<dbReference type="EMBL" id="QYUN01000002">
    <property type="protein sequence ID" value="RJG04664.1"/>
    <property type="molecule type" value="Genomic_DNA"/>
</dbReference>
<protein>
    <submittedName>
        <fullName evidence="7">Uncharacterized protein</fullName>
    </submittedName>
</protein>
<gene>
    <name evidence="7" type="ORF">D3870_00285</name>
</gene>
<keyword evidence="2" id="KW-1003">Cell membrane</keyword>
<dbReference type="RefSeq" id="WP_119735703.1">
    <property type="nucleotide sequence ID" value="NZ_QYUN01000002.1"/>
</dbReference>
<keyword evidence="5 6" id="KW-0472">Membrane</keyword>
<feature type="transmembrane region" description="Helical" evidence="6">
    <location>
        <begin position="345"/>
        <end position="364"/>
    </location>
</feature>
<feature type="transmembrane region" description="Helical" evidence="6">
    <location>
        <begin position="94"/>
        <end position="116"/>
    </location>
</feature>
<keyword evidence="4 6" id="KW-1133">Transmembrane helix</keyword>
<dbReference type="Proteomes" id="UP000285190">
    <property type="component" value="Unassembled WGS sequence"/>
</dbReference>
<evidence type="ECO:0000313" key="8">
    <source>
        <dbReference type="Proteomes" id="UP000285190"/>
    </source>
</evidence>
<comment type="subcellular location">
    <subcellularLocation>
        <location evidence="1">Cell membrane</location>
        <topology evidence="1">Multi-pass membrane protein</topology>
    </subcellularLocation>
</comment>
<dbReference type="OrthoDB" id="8894012at2"/>
<dbReference type="PANTHER" id="PTHR30250">
    <property type="entry name" value="PST FAMILY PREDICTED COLANIC ACID TRANSPORTER"/>
    <property type="match status" value="1"/>
</dbReference>
<evidence type="ECO:0000256" key="5">
    <source>
        <dbReference type="ARBA" id="ARBA00023136"/>
    </source>
</evidence>
<evidence type="ECO:0000313" key="7">
    <source>
        <dbReference type="EMBL" id="RJG04664.1"/>
    </source>
</evidence>
<dbReference type="GO" id="GO:0005886">
    <property type="term" value="C:plasma membrane"/>
    <property type="evidence" value="ECO:0007669"/>
    <property type="project" value="UniProtKB-SubCell"/>
</dbReference>
<sequence>MIGAMISRAVQSLRHQKLSQDIAYSLGSFFVLAVSGIVINIAITALRDAAALGVFNLSYAVYIVASQFAVFGLHYSVLRYSAYHEASEQERGTLLCTASLAALLLGVLAALIVHSAEPLFARAFGSEVTARAVSNAAWGLALFPLNKVLLAYLNGLRRMKAYSVLQGVRYFVVMLLVAIIAASARPIEDAAFCFLIAEVITAVLAIGYLISRRLIRRPRVTVEWMRRHFSFGARGLMAGMFSEINSRIDVLMIGFFLTDRAVGIYSFAAMLVDGLYQVLAIVRINFNPMLVSAIRDKQWDQARHLRVLAQKIVLPVALFLALGLVLAYYAVTAWVMPEKGMLEGLPSLVILLAGLVLVSHLVPFDNLMMVSGHPGYQTTQQLCTVGANILIAAILLPVLGIEGAAIGTAVSYVTGIATLVFFANRVIGWQLLRNVFRY</sequence>
<comment type="caution">
    <text evidence="7">The sequence shown here is derived from an EMBL/GenBank/DDBJ whole genome shotgun (WGS) entry which is preliminary data.</text>
</comment>
<feature type="transmembrane region" description="Helical" evidence="6">
    <location>
        <begin position="190"/>
        <end position="210"/>
    </location>
</feature>
<feature type="transmembrane region" description="Helical" evidence="6">
    <location>
        <begin position="167"/>
        <end position="184"/>
    </location>
</feature>
<dbReference type="InterPro" id="IPR002797">
    <property type="entry name" value="Polysacc_synth"/>
</dbReference>
<proteinExistence type="predicted"/>
<dbReference type="AlphaFoldDB" id="A0A418WWQ4"/>
<evidence type="ECO:0000256" key="2">
    <source>
        <dbReference type="ARBA" id="ARBA00022475"/>
    </source>
</evidence>
<evidence type="ECO:0000256" key="6">
    <source>
        <dbReference type="SAM" id="Phobius"/>
    </source>
</evidence>
<reference evidence="7 8" key="1">
    <citation type="submission" date="2018-09" db="EMBL/GenBank/DDBJ databases">
        <authorList>
            <person name="Zhu H."/>
        </authorList>
    </citation>
    <scope>NUCLEOTIDE SEQUENCE [LARGE SCALE GENOMIC DNA]</scope>
    <source>
        <strain evidence="7 8">K2R10-39</strain>
    </source>
</reference>
<accession>A0A418WWQ4</accession>
<feature type="transmembrane region" description="Helical" evidence="6">
    <location>
        <begin position="412"/>
        <end position="432"/>
    </location>
</feature>
<feature type="transmembrane region" description="Helical" evidence="6">
    <location>
        <begin position="49"/>
        <end position="73"/>
    </location>
</feature>
<feature type="transmembrane region" description="Helical" evidence="6">
    <location>
        <begin position="21"/>
        <end position="43"/>
    </location>
</feature>
<evidence type="ECO:0000256" key="4">
    <source>
        <dbReference type="ARBA" id="ARBA00022989"/>
    </source>
</evidence>
<feature type="transmembrane region" description="Helical" evidence="6">
    <location>
        <begin position="385"/>
        <end position="406"/>
    </location>
</feature>
<evidence type="ECO:0000256" key="3">
    <source>
        <dbReference type="ARBA" id="ARBA00022692"/>
    </source>
</evidence>
<evidence type="ECO:0000256" key="1">
    <source>
        <dbReference type="ARBA" id="ARBA00004651"/>
    </source>
</evidence>